<gene>
    <name evidence="12" type="ORF">MUK42_05893</name>
</gene>
<keyword evidence="6" id="KW-0539">Nucleus</keyword>
<feature type="domain" description="K-box" evidence="10">
    <location>
        <begin position="578"/>
        <end position="668"/>
    </location>
</feature>
<keyword evidence="2 7" id="KW-0677">Repeat</keyword>
<dbReference type="SUPFAM" id="SSF55021">
    <property type="entry name" value="ACT-like"/>
    <property type="match status" value="3"/>
</dbReference>
<dbReference type="Pfam" id="PF01486">
    <property type="entry name" value="K-box"/>
    <property type="match status" value="1"/>
</dbReference>
<dbReference type="Pfam" id="PF00319">
    <property type="entry name" value="SRF-TF"/>
    <property type="match status" value="1"/>
</dbReference>
<dbReference type="InterPro" id="IPR002487">
    <property type="entry name" value="TF_Kbox"/>
</dbReference>
<dbReference type="Gene3D" id="3.40.1810.10">
    <property type="entry name" value="Transcription factor, MADS-box"/>
    <property type="match status" value="1"/>
</dbReference>
<dbReference type="SMART" id="SM00432">
    <property type="entry name" value="MADS"/>
    <property type="match status" value="1"/>
</dbReference>
<dbReference type="GO" id="GO:0005634">
    <property type="term" value="C:nucleus"/>
    <property type="evidence" value="ECO:0007669"/>
    <property type="project" value="UniProtKB-SubCell"/>
</dbReference>
<dbReference type="InterPro" id="IPR002912">
    <property type="entry name" value="ACT_dom"/>
</dbReference>
<dbReference type="InterPro" id="IPR036879">
    <property type="entry name" value="TF_MADSbox_sf"/>
</dbReference>
<dbReference type="GO" id="GO:0003700">
    <property type="term" value="F:DNA-binding transcription factor activity"/>
    <property type="evidence" value="ECO:0007669"/>
    <property type="project" value="InterPro"/>
</dbReference>
<dbReference type="AlphaFoldDB" id="A0A9E7JHU0"/>
<dbReference type="SUPFAM" id="SSF55455">
    <property type="entry name" value="SRF-like"/>
    <property type="match status" value="1"/>
</dbReference>
<comment type="function">
    <text evidence="7">Binds amino acids.</text>
</comment>
<sequence length="777" mass="87417">MGSLQAAEMNEDEYTKLIRIMNSARVCSFSFLCSYDPPEILLVPVVIDNDACEDTTVVQVDCVKDHMLLLQLVQVLSDLNLVIKKAYITSDGNWFMDVFKVTDREGKKLRDQKILDYLKTSLESTACSLTSLRSSVGILPSKDYTLLELTGTDRPGLLSEVCAVLNDLNCNVVKAEVWTHNTRTAAVVQVTDKSTHGAIEDPNHLSKIKALLLNVLKGDSDSSTAKMTVSVGLTHAERRLHQLMLDDRDYEHSVVAEELKKKSRTRVTVLNCSDRDYTAVTVRSKDRPKLLFDTLCALTDMHYSVYHGTVDAGNSEAYQEHYIRPSVGQPVSSEAERRRIIRYLEAAIERRASEGLELELQAEDRIGLLSDVTRIIRECGLSIRRAEITTEGGKAMDTFYVSEMSGNLIDANAVDSLRRQIGHATLRVKQSPALSPKPPEKANTTTFLDGTVIHPGADVPMMVLSSCNQALVDGCTERVSWWGRGGIAMGRGRVELRRIENKINRQVTFAKRRNGLLKKAYELSVLCDAEVAVIIFSSRGKLYEFCSGSSMMRTLERYQKCSYGGSESTIQAKENQLVQSSRQEYLKLKARLEALQRSQRNLLGEDLGSLSIKELDYLEKQLDMSLKEIRSTRTQQMLDQLTDLQRREQLLCEANKGLRRRLEESSHANGGQVWENSAHPAAQQPHGDGLFYPLECQPTPQIGYPFRSHPQCFSIRIGMLWYINLISSMIPADTNLIKCQAPVWALICLHGWNDMTILFCSRTDQTSTRLKVVNFWL</sequence>
<feature type="domain" description="ACT" evidence="11">
    <location>
        <begin position="146"/>
        <end position="223"/>
    </location>
</feature>
<dbReference type="InterPro" id="IPR002100">
    <property type="entry name" value="TF_MADSbox"/>
</dbReference>
<evidence type="ECO:0000259" key="11">
    <source>
        <dbReference type="PROSITE" id="PS51671"/>
    </source>
</evidence>
<keyword evidence="13" id="KW-1185">Reference proteome</keyword>
<evidence type="ECO:0000259" key="9">
    <source>
        <dbReference type="PROSITE" id="PS50066"/>
    </source>
</evidence>
<comment type="subcellular location">
    <subcellularLocation>
        <location evidence="1">Nucleus</location>
    </subcellularLocation>
</comment>
<evidence type="ECO:0000256" key="7">
    <source>
        <dbReference type="RuleBase" id="RU369043"/>
    </source>
</evidence>
<feature type="domain" description="MADS-box" evidence="9">
    <location>
        <begin position="489"/>
        <end position="549"/>
    </location>
</feature>
<dbReference type="PROSITE" id="PS51671">
    <property type="entry name" value="ACT"/>
    <property type="match status" value="3"/>
</dbReference>
<name>A0A9E7JHU0_9LILI</name>
<dbReference type="OrthoDB" id="775058at2759"/>
<evidence type="ECO:0000256" key="6">
    <source>
        <dbReference type="ARBA" id="ARBA00023242"/>
    </source>
</evidence>
<dbReference type="PROSITE" id="PS51297">
    <property type="entry name" value="K_BOX"/>
    <property type="match status" value="1"/>
</dbReference>
<dbReference type="Gene3D" id="3.30.70.260">
    <property type="match status" value="2"/>
</dbReference>
<keyword evidence="8" id="KW-0175">Coiled coil</keyword>
<evidence type="ECO:0000259" key="10">
    <source>
        <dbReference type="PROSITE" id="PS51297"/>
    </source>
</evidence>
<accession>A0A9E7JHU0</accession>
<protein>
    <recommendedName>
        <fullName evidence="7">ACT domain-containing protein ACR</fullName>
    </recommendedName>
    <alternativeName>
        <fullName evidence="7">Protein ACT DOMAIN REPEATS</fullName>
    </alternativeName>
</protein>
<evidence type="ECO:0000313" key="13">
    <source>
        <dbReference type="Proteomes" id="UP001055439"/>
    </source>
</evidence>
<evidence type="ECO:0000256" key="5">
    <source>
        <dbReference type="ARBA" id="ARBA00023163"/>
    </source>
</evidence>
<feature type="coiled-coil region" evidence="8">
    <location>
        <begin position="578"/>
        <end position="605"/>
    </location>
</feature>
<evidence type="ECO:0000256" key="1">
    <source>
        <dbReference type="ARBA" id="ARBA00004123"/>
    </source>
</evidence>
<dbReference type="GO" id="GO:0016597">
    <property type="term" value="F:amino acid binding"/>
    <property type="evidence" value="ECO:0007669"/>
    <property type="project" value="UniProtKB-UniRule"/>
</dbReference>
<dbReference type="PRINTS" id="PR00404">
    <property type="entry name" value="MADSDOMAIN"/>
</dbReference>
<dbReference type="InterPro" id="IPR033896">
    <property type="entry name" value="MEF2-like_N"/>
</dbReference>
<evidence type="ECO:0000256" key="8">
    <source>
        <dbReference type="SAM" id="Coils"/>
    </source>
</evidence>
<dbReference type="PANTHER" id="PTHR31096">
    <property type="entry name" value="ACT DOMAIN-CONTAINING PROTEIN ACR4-RELATED"/>
    <property type="match status" value="1"/>
</dbReference>
<dbReference type="PANTHER" id="PTHR31096:SF55">
    <property type="entry name" value="ACT DOMAIN-CONTAINING PROTEIN ACR6"/>
    <property type="match status" value="1"/>
</dbReference>
<dbReference type="GO" id="GO:0045944">
    <property type="term" value="P:positive regulation of transcription by RNA polymerase II"/>
    <property type="evidence" value="ECO:0007669"/>
    <property type="project" value="InterPro"/>
</dbReference>
<keyword evidence="5" id="KW-0804">Transcription</keyword>
<feature type="domain" description="ACT" evidence="11">
    <location>
        <begin position="57"/>
        <end position="134"/>
    </location>
</feature>
<dbReference type="PROSITE" id="PS00350">
    <property type="entry name" value="MADS_BOX_1"/>
    <property type="match status" value="1"/>
</dbReference>
<evidence type="ECO:0000256" key="2">
    <source>
        <dbReference type="ARBA" id="ARBA00022737"/>
    </source>
</evidence>
<proteinExistence type="predicted"/>
<dbReference type="CDD" id="cd00265">
    <property type="entry name" value="MADS_MEF2_like"/>
    <property type="match status" value="1"/>
</dbReference>
<dbReference type="Proteomes" id="UP001055439">
    <property type="component" value="Chromosome 10"/>
</dbReference>
<evidence type="ECO:0000256" key="3">
    <source>
        <dbReference type="ARBA" id="ARBA00023015"/>
    </source>
</evidence>
<dbReference type="Pfam" id="PF01842">
    <property type="entry name" value="ACT"/>
    <property type="match status" value="1"/>
</dbReference>
<reference evidence="12" key="1">
    <citation type="submission" date="2022-05" db="EMBL/GenBank/DDBJ databases">
        <title>The Musa troglodytarum L. genome provides insights into the mechanism of non-climacteric behaviour and enrichment of carotenoids.</title>
        <authorList>
            <person name="Wang J."/>
        </authorList>
    </citation>
    <scope>NUCLEOTIDE SEQUENCE</scope>
    <source>
        <tissue evidence="12">Leaf</tissue>
    </source>
</reference>
<dbReference type="EMBL" id="CP097503">
    <property type="protein sequence ID" value="URD81645.1"/>
    <property type="molecule type" value="Genomic_DNA"/>
</dbReference>
<dbReference type="InterPro" id="IPR040217">
    <property type="entry name" value="ACR1-12"/>
</dbReference>
<keyword evidence="4" id="KW-0238">DNA-binding</keyword>
<organism evidence="12 13">
    <name type="scientific">Musa troglodytarum</name>
    <name type="common">fe'i banana</name>
    <dbReference type="NCBI Taxonomy" id="320322"/>
    <lineage>
        <taxon>Eukaryota</taxon>
        <taxon>Viridiplantae</taxon>
        <taxon>Streptophyta</taxon>
        <taxon>Embryophyta</taxon>
        <taxon>Tracheophyta</taxon>
        <taxon>Spermatophyta</taxon>
        <taxon>Magnoliopsida</taxon>
        <taxon>Liliopsida</taxon>
        <taxon>Zingiberales</taxon>
        <taxon>Musaceae</taxon>
        <taxon>Musa</taxon>
    </lineage>
</organism>
<evidence type="ECO:0000313" key="12">
    <source>
        <dbReference type="EMBL" id="URD81645.1"/>
    </source>
</evidence>
<dbReference type="InterPro" id="IPR045865">
    <property type="entry name" value="ACT-like_dom_sf"/>
</dbReference>
<dbReference type="FunFam" id="3.40.1810.10:FF:000011">
    <property type="entry name" value="MADS-box transcription factor 7"/>
    <property type="match status" value="1"/>
</dbReference>
<dbReference type="GO" id="GO:0046983">
    <property type="term" value="F:protein dimerization activity"/>
    <property type="evidence" value="ECO:0007669"/>
    <property type="project" value="InterPro"/>
</dbReference>
<feature type="domain" description="ACT" evidence="11">
    <location>
        <begin position="357"/>
        <end position="433"/>
    </location>
</feature>
<dbReference type="GO" id="GO:0000977">
    <property type="term" value="F:RNA polymerase II transcription regulatory region sequence-specific DNA binding"/>
    <property type="evidence" value="ECO:0007669"/>
    <property type="project" value="InterPro"/>
</dbReference>
<keyword evidence="3" id="KW-0805">Transcription regulation</keyword>
<dbReference type="PROSITE" id="PS50066">
    <property type="entry name" value="MADS_BOX_2"/>
    <property type="match status" value="1"/>
</dbReference>
<evidence type="ECO:0000256" key="4">
    <source>
        <dbReference type="ARBA" id="ARBA00023125"/>
    </source>
</evidence>